<dbReference type="Gene3D" id="3.40.50.2000">
    <property type="entry name" value="Glycogen Phosphorylase B"/>
    <property type="match status" value="2"/>
</dbReference>
<dbReference type="GO" id="GO:0016757">
    <property type="term" value="F:glycosyltransferase activity"/>
    <property type="evidence" value="ECO:0007669"/>
    <property type="project" value="TreeGrafter"/>
</dbReference>
<accession>Q02CD3</accession>
<proteinExistence type="predicted"/>
<dbReference type="CAZy" id="GT4">
    <property type="family name" value="Glycosyltransferase Family 4"/>
</dbReference>
<dbReference type="InParanoid" id="Q02CD3"/>
<organism evidence="2">
    <name type="scientific">Solibacter usitatus (strain Ellin6076)</name>
    <dbReference type="NCBI Taxonomy" id="234267"/>
    <lineage>
        <taxon>Bacteria</taxon>
        <taxon>Pseudomonadati</taxon>
        <taxon>Acidobacteriota</taxon>
        <taxon>Terriglobia</taxon>
        <taxon>Bryobacterales</taxon>
        <taxon>Solibacteraceae</taxon>
        <taxon>Candidatus Solibacter</taxon>
    </lineage>
</organism>
<dbReference type="Pfam" id="PF13692">
    <property type="entry name" value="Glyco_trans_1_4"/>
    <property type="match status" value="1"/>
</dbReference>
<evidence type="ECO:0000259" key="1">
    <source>
        <dbReference type="Pfam" id="PF13439"/>
    </source>
</evidence>
<name>Q02CD3_SOLUE</name>
<sequence>MKTLWVNSNFMHPTTKGGQIRTLEMLRHLHRWHEIHYVAIENPAQPEGPARAHEYSFKSYPFKHSIPDKSSPAFYAELLHGLISPTPVAVERFNPPGMRAFLEDLIRKERFECAVVDHLAPTSYFPDLPHAVFFQHNVETVIWRRHVEHAGDFLRRAYFKLQADRMYHYERRVSRESGHIVAVSKKDADEMRRLFDVTRVSEIPTGVNIEYFLPPEPRLGTVADLVFVGSMDWLPNVDGIVNFVREVLPLIRRQRPETTLAVVGRTPPPKLLQLAVGDPKIQVTGTVPDIRPYLWGSAVSIVPLRIGGGTRLKIYEAMAAKIPVVSTTIGAEGLTVNPPRDIRIADSPQEFAAQCLDLLSCPETRTRIATSAWEMVNANFSWEHVSRCFEHIMLSAPRMS</sequence>
<protein>
    <submittedName>
        <fullName evidence="2">Glycosyl transferase, group 1</fullName>
    </submittedName>
</protein>
<dbReference type="eggNOG" id="COG0438">
    <property type="taxonomic scope" value="Bacteria"/>
</dbReference>
<feature type="domain" description="Glycosyltransferase subfamily 4-like N-terminal" evidence="1">
    <location>
        <begin position="17"/>
        <end position="210"/>
    </location>
</feature>
<dbReference type="Pfam" id="PF13439">
    <property type="entry name" value="Glyco_transf_4"/>
    <property type="match status" value="1"/>
</dbReference>
<keyword evidence="2" id="KW-0808">Transferase</keyword>
<dbReference type="EMBL" id="CP000473">
    <property type="protein sequence ID" value="ABJ81283.1"/>
    <property type="molecule type" value="Genomic_DNA"/>
</dbReference>
<dbReference type="PANTHER" id="PTHR12526:SF600">
    <property type="entry name" value="GLYCOSYL TRANSFERASE GROUP 1"/>
    <property type="match status" value="1"/>
</dbReference>
<dbReference type="AlphaFoldDB" id="Q02CD3"/>
<dbReference type="InterPro" id="IPR028098">
    <property type="entry name" value="Glyco_trans_4-like_N"/>
</dbReference>
<dbReference type="PANTHER" id="PTHR12526">
    <property type="entry name" value="GLYCOSYLTRANSFERASE"/>
    <property type="match status" value="1"/>
</dbReference>
<reference evidence="2" key="1">
    <citation type="submission" date="2006-10" db="EMBL/GenBank/DDBJ databases">
        <title>Complete sequence of Solibacter usitatus Ellin6076.</title>
        <authorList>
            <consortium name="US DOE Joint Genome Institute"/>
            <person name="Copeland A."/>
            <person name="Lucas S."/>
            <person name="Lapidus A."/>
            <person name="Barry K."/>
            <person name="Detter J.C."/>
            <person name="Glavina del Rio T."/>
            <person name="Hammon N."/>
            <person name="Israni S."/>
            <person name="Dalin E."/>
            <person name="Tice H."/>
            <person name="Pitluck S."/>
            <person name="Thompson L.S."/>
            <person name="Brettin T."/>
            <person name="Bruce D."/>
            <person name="Han C."/>
            <person name="Tapia R."/>
            <person name="Gilna P."/>
            <person name="Schmutz J."/>
            <person name="Larimer F."/>
            <person name="Land M."/>
            <person name="Hauser L."/>
            <person name="Kyrpides N."/>
            <person name="Mikhailova N."/>
            <person name="Janssen P.H."/>
            <person name="Kuske C.R."/>
            <person name="Richardson P."/>
        </authorList>
    </citation>
    <scope>NUCLEOTIDE SEQUENCE</scope>
    <source>
        <strain evidence="2">Ellin6076</strain>
    </source>
</reference>
<dbReference type="STRING" id="234267.Acid_0271"/>
<gene>
    <name evidence="2" type="ordered locus">Acid_0271</name>
</gene>
<dbReference type="KEGG" id="sus:Acid_0271"/>
<evidence type="ECO:0000313" key="2">
    <source>
        <dbReference type="EMBL" id="ABJ81283.1"/>
    </source>
</evidence>
<dbReference type="CDD" id="cd03801">
    <property type="entry name" value="GT4_PimA-like"/>
    <property type="match status" value="1"/>
</dbReference>
<dbReference type="HOGENOM" id="CLU_028014_4_1_0"/>
<dbReference type="SUPFAM" id="SSF53756">
    <property type="entry name" value="UDP-Glycosyltransferase/glycogen phosphorylase"/>
    <property type="match status" value="1"/>
</dbReference>